<evidence type="ECO:0000256" key="2">
    <source>
        <dbReference type="HAMAP-Rule" id="MF_00055"/>
    </source>
</evidence>
<dbReference type="AlphaFoldDB" id="A0A3G1A6I0"/>
<dbReference type="NCBIfam" id="TIGR04336">
    <property type="entry name" value="AmmeMemoSam_B"/>
    <property type="match status" value="1"/>
</dbReference>
<gene>
    <name evidence="3" type="ORF">TCARB_1530</name>
</gene>
<evidence type="ECO:0000256" key="1">
    <source>
        <dbReference type="ARBA" id="ARBA00006315"/>
    </source>
</evidence>
<dbReference type="HAMAP" id="MF_00055">
    <property type="entry name" value="MEMO1"/>
    <property type="match status" value="1"/>
</dbReference>
<dbReference type="Pfam" id="PF01875">
    <property type="entry name" value="Memo"/>
    <property type="match status" value="1"/>
</dbReference>
<dbReference type="GeneID" id="16573100"/>
<proteinExistence type="inferred from homology"/>
<dbReference type="Gene3D" id="3.40.830.10">
    <property type="entry name" value="LigB-like"/>
    <property type="match status" value="1"/>
</dbReference>
<dbReference type="STRING" id="697581.TCARB_1530"/>
<reference evidence="4" key="1">
    <citation type="book" date="2010" name="EXTREMOPHILES" publisher="0:0-0">
        <title>Complete genome sequences of ten hyperthermophilic archaea reveal their metabolic capabilities and possible ecological roles.</title>
        <editorList>
            <person name="?"/>
        </editorList>
        <authorList>
            <person name="Ravin N.V."/>
            <person name="Mardanov A.V."/>
            <person name="Bonch-Osmolovskaya E.A."/>
            <person name="Skryabin K.G."/>
        </authorList>
    </citation>
    <scope>NUCLEOTIDE SEQUENCE [LARGE SCALE GENOMIC DNA]</scope>
    <source>
        <strain evidence="4">1505</strain>
    </source>
</reference>
<organism evidence="3 4">
    <name type="scientific">Thermofilum adornatum 1505</name>
    <dbReference type="NCBI Taxonomy" id="697581"/>
    <lineage>
        <taxon>Archaea</taxon>
        <taxon>Thermoproteota</taxon>
        <taxon>Thermoprotei</taxon>
        <taxon>Thermofilales</taxon>
        <taxon>Thermofilaceae</taxon>
        <taxon>Thermofilum</taxon>
    </lineage>
</organism>
<accession>A0A3G1A6I0</accession>
<dbReference type="Proteomes" id="UP000266720">
    <property type="component" value="Chromosome"/>
</dbReference>
<dbReference type="CDD" id="cd07361">
    <property type="entry name" value="MEMO_like"/>
    <property type="match status" value="1"/>
</dbReference>
<dbReference type="GeneID" id="25406929"/>
<sequence length="289" mass="31733">MASGVRVRSPVNAGYFYPANPGELAETLRASFLHRLGPGRLPEKAPREYTGRVIGVVAPHAGYVYSGHVAAHSYLELSDAGRPDVVFILGPNHHALGVPIAVDENDAWETPLGQVMVDKELAKELSSLERIVLFDYQAHFYEHSIEVQIPFLQFTFPETPRIVPISMMLQTPEAAVRVGKAIASLIKNKGLKAYVIASSDMSHYVEARIAREKDFKAIEKIKALDVEGLYDTVIEEDISMCGPGPVMVLMQVARELGYTNVRLLKYADSGDVTGDKSSVVAYASLSFEK</sequence>
<dbReference type="RefSeq" id="WP_020962146.1">
    <property type="nucleotide sequence ID" value="NZ_CP007493.1"/>
</dbReference>
<dbReference type="SUPFAM" id="SSF53213">
    <property type="entry name" value="LigB-like"/>
    <property type="match status" value="1"/>
</dbReference>
<evidence type="ECO:0000313" key="3">
    <source>
        <dbReference type="EMBL" id="AJB42572.1"/>
    </source>
</evidence>
<name>A0A3G1A6I0_9CREN</name>
<dbReference type="InterPro" id="IPR002737">
    <property type="entry name" value="MEMO1_fam"/>
</dbReference>
<dbReference type="PANTHER" id="PTHR11060:SF0">
    <property type="entry name" value="PROTEIN MEMO1"/>
    <property type="match status" value="1"/>
</dbReference>
<dbReference type="EMBL" id="CP007493">
    <property type="protein sequence ID" value="AJB42572.1"/>
    <property type="molecule type" value="Genomic_DNA"/>
</dbReference>
<dbReference type="PANTHER" id="PTHR11060">
    <property type="entry name" value="PROTEIN MEMO1"/>
    <property type="match status" value="1"/>
</dbReference>
<comment type="similarity">
    <text evidence="1 2">Belongs to the MEMO1 family.</text>
</comment>
<evidence type="ECO:0000313" key="4">
    <source>
        <dbReference type="Proteomes" id="UP000266720"/>
    </source>
</evidence>
<protein>
    <recommendedName>
        <fullName evidence="2">MEMO1 family protein TCARB_1530</fullName>
    </recommendedName>
</protein>
<dbReference type="KEGG" id="tcb:TCARB_1530"/>